<evidence type="ECO:0000313" key="9">
    <source>
        <dbReference type="EMBL" id="SIS45012.1"/>
    </source>
</evidence>
<dbReference type="GO" id="GO:0003676">
    <property type="term" value="F:nucleic acid binding"/>
    <property type="evidence" value="ECO:0007669"/>
    <property type="project" value="InterPro"/>
</dbReference>
<evidence type="ECO:0000259" key="7">
    <source>
        <dbReference type="Pfam" id="PF02272"/>
    </source>
</evidence>
<dbReference type="InterPro" id="IPR001667">
    <property type="entry name" value="DDH_dom"/>
</dbReference>
<dbReference type="Gene3D" id="3.90.1640.30">
    <property type="match status" value="1"/>
</dbReference>
<evidence type="ECO:0000313" key="10">
    <source>
        <dbReference type="Proteomes" id="UP000185639"/>
    </source>
</evidence>
<keyword evidence="3" id="KW-0540">Nuclease</keyword>
<dbReference type="OrthoDB" id="9809852at2"/>
<dbReference type="InterPro" id="IPR041122">
    <property type="entry name" value="RecJ_OB"/>
</dbReference>
<dbReference type="NCBIfam" id="TIGR00644">
    <property type="entry name" value="recJ"/>
    <property type="match status" value="1"/>
</dbReference>
<proteinExistence type="inferred from homology"/>
<dbReference type="STRING" id="484498.SAMN05421686_101419"/>
<dbReference type="GO" id="GO:0006281">
    <property type="term" value="P:DNA repair"/>
    <property type="evidence" value="ECO:0007669"/>
    <property type="project" value="InterPro"/>
</dbReference>
<dbReference type="EMBL" id="FTOH01000001">
    <property type="protein sequence ID" value="SIS45012.1"/>
    <property type="molecule type" value="Genomic_DNA"/>
</dbReference>
<dbReference type="RefSeq" id="WP_076513981.1">
    <property type="nucleotide sequence ID" value="NZ_FTOH01000001.1"/>
</dbReference>
<evidence type="ECO:0000256" key="5">
    <source>
        <dbReference type="ARBA" id="ARBA00022839"/>
    </source>
</evidence>
<sequence length="575" mass="62575">MSRQAPQIRVRQADTEQTLPDLHPVLSRVYQSRGIANPDDLNLQLAGLIPYHEMLGIDEAVSALKPVVTEGKRLLVVGDFDADGATSTAVALRALSMMGAQNLDYLVPNRFDFGYGLSPELVELAIERRPDLIMTVDNGIASVSGVAAANAAGIPVVVTDHHLPGDELPEALAIVNPNQKGCAFPSKAACGCTVVFYLMLALRARLAEEGWFDRSGAGQPPNLASLIDLVALATVADVVPLDKNNRILVEQGLRRIRAGKCQPGILALLQTAKRDHRQLVSTDLGFAVGPRINAAGRLDDMSLGIECLLTDDFNRAMDIATELDAFNRDRRQIEQAMQGEALALLERMDANPADGYGVCLYHPEWHQGVIGILASRIKERLHRPVIAFARGEAGEIKGSARSITGLHIRDALDRVDRMAPGIIVKFGGHAMAAGLTLAEGTFERFSTLFDDVCKAMLSEDALQQILETDGTLASADFNMALAEALRLGGPWGQAFPEPQFSGTFRLVQQRLVGGNHLKLVLQPEGTDQAIDAIWFGIDPSVWPDHSREKVTCVYQLDINEFRGERNLQLRVVHME</sequence>
<evidence type="ECO:0000259" key="8">
    <source>
        <dbReference type="Pfam" id="PF17768"/>
    </source>
</evidence>
<name>A0A1N7J6T0_9GAMM</name>
<dbReference type="InterPro" id="IPR051673">
    <property type="entry name" value="SSDNA_exonuclease_RecJ"/>
</dbReference>
<protein>
    <recommendedName>
        <fullName evidence="2">Single-stranded-DNA-specific exonuclease RecJ</fullName>
    </recommendedName>
</protein>
<accession>A0A1N7J6T0</accession>
<dbReference type="Proteomes" id="UP000185639">
    <property type="component" value="Unassembled WGS sequence"/>
</dbReference>
<dbReference type="Gene3D" id="3.10.310.30">
    <property type="match status" value="1"/>
</dbReference>
<organism evidence="9 10">
    <name type="scientific">Thalassolituus maritimus</name>
    <dbReference type="NCBI Taxonomy" id="484498"/>
    <lineage>
        <taxon>Bacteria</taxon>
        <taxon>Pseudomonadati</taxon>
        <taxon>Pseudomonadota</taxon>
        <taxon>Gammaproteobacteria</taxon>
        <taxon>Oceanospirillales</taxon>
        <taxon>Oceanospirillaceae</taxon>
        <taxon>Thalassolituus</taxon>
    </lineage>
</organism>
<evidence type="ECO:0000259" key="6">
    <source>
        <dbReference type="Pfam" id="PF01368"/>
    </source>
</evidence>
<comment type="similarity">
    <text evidence="1">Belongs to the RecJ family.</text>
</comment>
<evidence type="ECO:0000256" key="3">
    <source>
        <dbReference type="ARBA" id="ARBA00022722"/>
    </source>
</evidence>
<feature type="domain" description="DHHA1" evidence="7">
    <location>
        <begin position="359"/>
        <end position="454"/>
    </location>
</feature>
<keyword evidence="4" id="KW-0378">Hydrolase</keyword>
<reference evidence="10" key="1">
    <citation type="submission" date="2017-01" db="EMBL/GenBank/DDBJ databases">
        <authorList>
            <person name="Varghese N."/>
            <person name="Submissions S."/>
        </authorList>
    </citation>
    <scope>NUCLEOTIDE SEQUENCE [LARGE SCALE GENOMIC DNA]</scope>
    <source>
        <strain evidence="10">DSM 24913</strain>
    </source>
</reference>
<keyword evidence="5 9" id="KW-0269">Exonuclease</keyword>
<dbReference type="PANTHER" id="PTHR30255">
    <property type="entry name" value="SINGLE-STRANDED-DNA-SPECIFIC EXONUCLEASE RECJ"/>
    <property type="match status" value="1"/>
</dbReference>
<dbReference type="InterPro" id="IPR003156">
    <property type="entry name" value="DHHA1_dom"/>
</dbReference>
<dbReference type="Pfam" id="PF17768">
    <property type="entry name" value="RecJ_OB"/>
    <property type="match status" value="1"/>
</dbReference>
<keyword evidence="10" id="KW-1185">Reference proteome</keyword>
<dbReference type="InterPro" id="IPR004610">
    <property type="entry name" value="RecJ"/>
</dbReference>
<evidence type="ECO:0000256" key="2">
    <source>
        <dbReference type="ARBA" id="ARBA00019841"/>
    </source>
</evidence>
<dbReference type="Pfam" id="PF01368">
    <property type="entry name" value="DHH"/>
    <property type="match status" value="1"/>
</dbReference>
<feature type="domain" description="DDH" evidence="6">
    <location>
        <begin position="74"/>
        <end position="207"/>
    </location>
</feature>
<feature type="domain" description="RecJ OB" evidence="8">
    <location>
        <begin position="468"/>
        <end position="572"/>
    </location>
</feature>
<gene>
    <name evidence="9" type="ORF">SAMN05421686_101419</name>
</gene>
<dbReference type="AlphaFoldDB" id="A0A1N7J6T0"/>
<evidence type="ECO:0000256" key="1">
    <source>
        <dbReference type="ARBA" id="ARBA00005915"/>
    </source>
</evidence>
<dbReference type="InterPro" id="IPR038763">
    <property type="entry name" value="DHH_sf"/>
</dbReference>
<dbReference type="GO" id="GO:0008409">
    <property type="term" value="F:5'-3' exonuclease activity"/>
    <property type="evidence" value="ECO:0007669"/>
    <property type="project" value="InterPro"/>
</dbReference>
<dbReference type="FunFam" id="3.90.1640.30:FF:000001">
    <property type="entry name" value="Single-stranded-DNA-specific exonuclease RecJ"/>
    <property type="match status" value="1"/>
</dbReference>
<evidence type="ECO:0000256" key="4">
    <source>
        <dbReference type="ARBA" id="ARBA00022801"/>
    </source>
</evidence>
<dbReference type="PANTHER" id="PTHR30255:SF2">
    <property type="entry name" value="SINGLE-STRANDED-DNA-SPECIFIC EXONUCLEASE RECJ"/>
    <property type="match status" value="1"/>
</dbReference>
<dbReference type="GO" id="GO:0006310">
    <property type="term" value="P:DNA recombination"/>
    <property type="evidence" value="ECO:0007669"/>
    <property type="project" value="InterPro"/>
</dbReference>
<dbReference type="Pfam" id="PF02272">
    <property type="entry name" value="DHHA1"/>
    <property type="match status" value="1"/>
</dbReference>
<dbReference type="SUPFAM" id="SSF64182">
    <property type="entry name" value="DHH phosphoesterases"/>
    <property type="match status" value="1"/>
</dbReference>